<dbReference type="EMBL" id="CP001631">
    <property type="protein sequence ID" value="ACU53632.1"/>
    <property type="molecule type" value="Genomic_DNA"/>
</dbReference>
<dbReference type="PANTHER" id="PTHR12993">
    <property type="entry name" value="N-ACETYLGLUCOSAMINYL-PHOSPHATIDYLINOSITOL DE-N-ACETYLASE-RELATED"/>
    <property type="match status" value="1"/>
</dbReference>
<dbReference type="PANTHER" id="PTHR12993:SF28">
    <property type="entry name" value="LMBE FAMILY PROTEIN"/>
    <property type="match status" value="1"/>
</dbReference>
<dbReference type="OrthoDB" id="3514174at2"/>
<evidence type="ECO:0000313" key="2">
    <source>
        <dbReference type="Proteomes" id="UP000000771"/>
    </source>
</evidence>
<dbReference type="KEGG" id="afo:Afer_0680"/>
<dbReference type="InterPro" id="IPR024078">
    <property type="entry name" value="LmbE-like_dom_sf"/>
</dbReference>
<keyword evidence="2" id="KW-1185">Reference proteome</keyword>
<protein>
    <submittedName>
        <fullName evidence="1">LmbE family protein</fullName>
    </submittedName>
</protein>
<name>C7LY24_ACIFD</name>
<organism evidence="1 2">
    <name type="scientific">Acidimicrobium ferrooxidans (strain DSM 10331 / JCM 15462 / NBRC 103882 / ICP)</name>
    <dbReference type="NCBI Taxonomy" id="525909"/>
    <lineage>
        <taxon>Bacteria</taxon>
        <taxon>Bacillati</taxon>
        <taxon>Actinomycetota</taxon>
        <taxon>Acidimicrobiia</taxon>
        <taxon>Acidimicrobiales</taxon>
        <taxon>Acidimicrobiaceae</taxon>
        <taxon>Acidimicrobium</taxon>
    </lineage>
</organism>
<dbReference type="InterPro" id="IPR003737">
    <property type="entry name" value="GlcNAc_PI_deacetylase-related"/>
</dbReference>
<dbReference type="Pfam" id="PF02585">
    <property type="entry name" value="PIG-L"/>
    <property type="match status" value="1"/>
</dbReference>
<reference evidence="1 2" key="1">
    <citation type="journal article" date="2009" name="Stand. Genomic Sci.">
        <title>Complete genome sequence of Acidimicrobium ferrooxidans type strain (ICP).</title>
        <authorList>
            <person name="Clum A."/>
            <person name="Nolan M."/>
            <person name="Lang E."/>
            <person name="Glavina Del Rio T."/>
            <person name="Tice H."/>
            <person name="Copeland A."/>
            <person name="Cheng J.F."/>
            <person name="Lucas S."/>
            <person name="Chen F."/>
            <person name="Bruce D."/>
            <person name="Goodwin L."/>
            <person name="Pitluck S."/>
            <person name="Ivanova N."/>
            <person name="Mavrommatis K."/>
            <person name="Mikhailova N."/>
            <person name="Pati A."/>
            <person name="Chen A."/>
            <person name="Palaniappan K."/>
            <person name="Goker M."/>
            <person name="Spring S."/>
            <person name="Land M."/>
            <person name="Hauser L."/>
            <person name="Chang Y.J."/>
            <person name="Jeffries C.C."/>
            <person name="Chain P."/>
            <person name="Bristow J."/>
            <person name="Eisen J.A."/>
            <person name="Markowitz V."/>
            <person name="Hugenholtz P."/>
            <person name="Kyrpides N.C."/>
            <person name="Klenk H.P."/>
            <person name="Lapidus A."/>
        </authorList>
    </citation>
    <scope>NUCLEOTIDE SEQUENCE [LARGE SCALE GENOMIC DNA]</scope>
    <source>
        <strain evidence="2">DSM 10331 / JCM 15462 / NBRC 103882 / ICP</strain>
    </source>
</reference>
<dbReference type="SUPFAM" id="SSF102588">
    <property type="entry name" value="LmbE-like"/>
    <property type="match status" value="1"/>
</dbReference>
<proteinExistence type="predicted"/>
<dbReference type="GO" id="GO:0016811">
    <property type="term" value="F:hydrolase activity, acting on carbon-nitrogen (but not peptide) bonds, in linear amides"/>
    <property type="evidence" value="ECO:0007669"/>
    <property type="project" value="TreeGrafter"/>
</dbReference>
<dbReference type="GO" id="GO:0016137">
    <property type="term" value="P:glycoside metabolic process"/>
    <property type="evidence" value="ECO:0007669"/>
    <property type="project" value="UniProtKB-ARBA"/>
</dbReference>
<dbReference type="STRING" id="525909.Afer_0680"/>
<dbReference type="eggNOG" id="COG2120">
    <property type="taxonomic scope" value="Bacteria"/>
</dbReference>
<dbReference type="Proteomes" id="UP000000771">
    <property type="component" value="Chromosome"/>
</dbReference>
<sequence length="234" mass="24739">MTVEIYEPAASVALACFAHPDDAEVLCGGTLARLAAQGARVVLVVATRGDKGLARVDDAEERRTGELLEAAAILAIADVVQLRYGDGDLSNDLELRRRLVTVLRSFAPQLVLGPDPTTVFYGGRLYNHRDHRELGWALLDAALPAASQPGYFPEAGEPIGPLEVLLAGSEEPNSAVDVSAYLERKVEAVRQYRSRLGAADGVLADAVVGRAVDAARSVGIPGAAELFRRVEGAG</sequence>
<dbReference type="AlphaFoldDB" id="C7LY24"/>
<accession>C7LY24</accession>
<gene>
    <name evidence="1" type="ordered locus">Afer_0680</name>
</gene>
<dbReference type="Gene3D" id="3.40.50.10320">
    <property type="entry name" value="LmbE-like"/>
    <property type="match status" value="1"/>
</dbReference>
<dbReference type="HOGENOM" id="CLU_049311_3_3_11"/>
<dbReference type="RefSeq" id="WP_015798123.1">
    <property type="nucleotide sequence ID" value="NC_013124.1"/>
</dbReference>
<evidence type="ECO:0000313" key="1">
    <source>
        <dbReference type="EMBL" id="ACU53632.1"/>
    </source>
</evidence>